<evidence type="ECO:0000313" key="3">
    <source>
        <dbReference type="EMBL" id="PFH38067.1"/>
    </source>
</evidence>
<dbReference type="PROSITE" id="PS51354">
    <property type="entry name" value="GLUTAREDOXIN_2"/>
    <property type="match status" value="1"/>
</dbReference>
<feature type="region of interest" description="Disordered" evidence="2">
    <location>
        <begin position="616"/>
        <end position="637"/>
    </location>
</feature>
<evidence type="ECO:0000256" key="2">
    <source>
        <dbReference type="SAM" id="MobiDB-lite"/>
    </source>
</evidence>
<organism evidence="3 4">
    <name type="scientific">Besnoitia besnoiti</name>
    <name type="common">Apicomplexan protozoan</name>
    <dbReference type="NCBI Taxonomy" id="94643"/>
    <lineage>
        <taxon>Eukaryota</taxon>
        <taxon>Sar</taxon>
        <taxon>Alveolata</taxon>
        <taxon>Apicomplexa</taxon>
        <taxon>Conoidasida</taxon>
        <taxon>Coccidia</taxon>
        <taxon>Eucoccidiorida</taxon>
        <taxon>Eimeriorina</taxon>
        <taxon>Sarcocystidae</taxon>
        <taxon>Besnoitia</taxon>
    </lineage>
</organism>
<feature type="region of interest" description="Disordered" evidence="2">
    <location>
        <begin position="698"/>
        <end position="742"/>
    </location>
</feature>
<dbReference type="OrthoDB" id="331255at2759"/>
<evidence type="ECO:0000313" key="4">
    <source>
        <dbReference type="Proteomes" id="UP000224006"/>
    </source>
</evidence>
<feature type="region of interest" description="Disordered" evidence="2">
    <location>
        <begin position="1425"/>
        <end position="1477"/>
    </location>
</feature>
<feature type="compositionally biased region" description="Polar residues" evidence="2">
    <location>
        <begin position="90"/>
        <end position="99"/>
    </location>
</feature>
<feature type="compositionally biased region" description="Basic and acidic residues" evidence="2">
    <location>
        <begin position="1350"/>
        <end position="1363"/>
    </location>
</feature>
<keyword evidence="1" id="KW-0175">Coiled coil</keyword>
<accession>A0A2A9MPQ9</accession>
<dbReference type="GeneID" id="40305471"/>
<feature type="region of interest" description="Disordered" evidence="2">
    <location>
        <begin position="940"/>
        <end position="992"/>
    </location>
</feature>
<dbReference type="VEuPathDB" id="ToxoDB:BESB_004080"/>
<gene>
    <name evidence="3" type="ORF">BESB_004080</name>
</gene>
<dbReference type="EMBL" id="NWUJ01000001">
    <property type="protein sequence ID" value="PFH38067.1"/>
    <property type="molecule type" value="Genomic_DNA"/>
</dbReference>
<feature type="region of interest" description="Disordered" evidence="2">
    <location>
        <begin position="659"/>
        <end position="684"/>
    </location>
</feature>
<feature type="compositionally biased region" description="Basic and acidic residues" evidence="2">
    <location>
        <begin position="726"/>
        <end position="735"/>
    </location>
</feature>
<dbReference type="Gene3D" id="3.40.30.10">
    <property type="entry name" value="Glutaredoxin"/>
    <property type="match status" value="1"/>
</dbReference>
<protein>
    <submittedName>
        <fullName evidence="3">Uncharacterized protein</fullName>
    </submittedName>
</protein>
<sequence length="1864" mass="204097">MLRGDASPGRRTVPERGCSSRSTSPQAGIYAAAEDPSRFPGDEFPCSAQADDGGVACVSEVPGPGSAETPVLRAAERNSYTGVESPPFNPQESHLSASASLRDEKDTTSHKSAGILLRKNDNANEGALLSSDGLEALDAFASSAAGGSHEPLSSQRSVAEIRKEIEQRLTLRGVTANTDATRPAFRCPRGPAPPPAGGEQSSTGEALAAPVLSLENETQDEAARPPHVAGALKRRGLFSVLSKRTREIGTETEADEGTAEAGTGGALKAVSSGEAYPWLSEESRANSSHSSVWLRLRPRARTPSPMHGVHRSDSPRLKGPPQPELECREGRLTDATASPLRRWGKGKPDACWILAEGPRKASDAASESVDSVRSGVAVLRPAPVKLVASAVPAREAFSAASFATSSGSEDPSFYRKWGEEALADGLRDDSSLGSLRAASSLDVRSLSSRLAVVRRIENTGWVRRLRYQESQASRGHVQGRKMPVVPAETRSATWLEEGDDDAYELEEREREEAARRQRQVTGDIRRPPHRVVSSAYTQQQKGRKLLGPPQTPKKVKPVYGRQIFPSPPMSVSLRALSPLNPFRRQPASAELPIYRRQTFQSDAARRRFARNAMALAAATDSSSPDATSADEYEEVSCSDEESKHRNFCTSARWRADSQEYAVSSVAGGKRRRSPRGSSASLKDVPDVATPLSAVITFTSSGKTTPEESCLRPCETQESGSASMPLRSEDGAKQADGEACASQPSIIRKEREQATFPSSPLSQPAPSFKRKKRVLRVKVYTGEQEKLRRERRRRREARRLFPDRVPAVPSNYPLARAFLEALLRARDCLCLQHECLTHRNAAETRELMERHLMLQRGFPVAASSHSADGDSPREGAYMEIQLMEENDYDVPFCVANPREREFVSLLKMVVGVMHWLSTAEMEQEVQRCLREAEEQRRVEMAAAGCPAAQPTDGSRGRESNDAASEAACEKLPEQARDDSGERREGGSQTLFLFSAEERKEYEESCRARLQQQQGRRSVCGDSWSPPADTASCSSSAEDAANANGLSSTPLSPTLLPGDRSQGASHRRMLRDLGRFVSKALRQTGRMLWGTQGSPSRGAKQHDSTFASTGLDSAESLSGSPGFGSASLDSATGLPRFSNAFLGVPSSALGGEHGAHPFLDGVELKKAQKRERREMRKLMRLYDALHDGELEEAEGEPEPEPEELDEELRLENWLGSAAGRRRRRRLLRKKRREAAAAAAAAQAELERQKEEENAPWSGLPVMVGVGIGDFGDTFMLAAAGEACGGAQDQLKVTGSRETSVILESDGSDSEVQNGDVGDPETLHADVLAELGWDSSPTERAAAKTSKAATRRGQKETEGARSRCEEVIDEEGGPPAEAKPEKAWLYDEESEDGQDVGRGAREEIKKLLKEQRAMLRLQSRRLRRIAVDAPQEGGAKAGARVGGHSRSERGCSPGAGDDLADSRSVEPSAEVPVWKREADDDRRSDRRGSLLVYRAASPLEPLILLQEANFWFKMKGLADEERDSKKSFFARLFKNPLGLGSQDRDARAQEKRRREEQLAAAAALAAAGLPFPKQVLRLPPRFFFVGRPAAEVILVVSSLSVRRRTMFNCERLANLLSCKGIVYYLVDANNDGAGHEAPNARLLRRWKRQRILRSAPHTHHRGILIPQVVVDGQSIGTYNEVQQMEDDGVLDPVFARGRCPTCLQMRALEDRQCGWCHTQFRELLSVKRQDEGELKEMYRGHPTRARRVLNEGFDRATTWVLYHKFCALCGAERRAEQPWCPQCHMTTRDIALARLLGIGIYRATKCPQCGEQAKDVIDNAEPLFPPADPRSKAPPLNSYLVSSASPLCLLCGALLTYFMPIASKTRE</sequence>
<feature type="region of interest" description="Disordered" evidence="2">
    <location>
        <begin position="170"/>
        <end position="267"/>
    </location>
</feature>
<name>A0A2A9MPQ9_BESBE</name>
<dbReference type="RefSeq" id="XP_029222076.1">
    <property type="nucleotide sequence ID" value="XM_029359163.1"/>
</dbReference>
<feature type="region of interest" description="Disordered" evidence="2">
    <location>
        <begin position="1"/>
        <end position="122"/>
    </location>
</feature>
<evidence type="ECO:0000256" key="1">
    <source>
        <dbReference type="SAM" id="Coils"/>
    </source>
</evidence>
<feature type="region of interest" description="Disordered" evidence="2">
    <location>
        <begin position="297"/>
        <end position="326"/>
    </location>
</feature>
<feature type="region of interest" description="Disordered" evidence="2">
    <location>
        <begin position="1009"/>
        <end position="1064"/>
    </location>
</feature>
<dbReference type="InterPro" id="IPR036249">
    <property type="entry name" value="Thioredoxin-like_sf"/>
</dbReference>
<dbReference type="KEGG" id="bbes:BESB_004080"/>
<comment type="caution">
    <text evidence="3">The sequence shown here is derived from an EMBL/GenBank/DDBJ whole genome shotgun (WGS) entry which is preliminary data.</text>
</comment>
<feature type="region of interest" description="Disordered" evidence="2">
    <location>
        <begin position="1085"/>
        <end position="1120"/>
    </location>
</feature>
<feature type="region of interest" description="Disordered" evidence="2">
    <location>
        <begin position="1333"/>
        <end position="1395"/>
    </location>
</feature>
<feature type="coiled-coil region" evidence="1">
    <location>
        <begin position="1222"/>
        <end position="1251"/>
    </location>
</feature>
<feature type="compositionally biased region" description="Polar residues" evidence="2">
    <location>
        <begin position="1102"/>
        <end position="1117"/>
    </location>
</feature>
<feature type="compositionally biased region" description="Low complexity" evidence="2">
    <location>
        <begin position="616"/>
        <end position="627"/>
    </location>
</feature>
<proteinExistence type="predicted"/>
<feature type="region of interest" description="Disordered" evidence="2">
    <location>
        <begin position="530"/>
        <end position="557"/>
    </location>
</feature>
<reference evidence="3 4" key="1">
    <citation type="submission" date="2017-09" db="EMBL/GenBank/DDBJ databases">
        <title>Genome sequencing of Besnoitia besnoiti strain Bb-Ger1.</title>
        <authorList>
            <person name="Schares G."/>
            <person name="Venepally P."/>
            <person name="Lorenzi H.A."/>
        </authorList>
    </citation>
    <scope>NUCLEOTIDE SEQUENCE [LARGE SCALE GENOMIC DNA]</scope>
    <source>
        <strain evidence="3 4">Bb-Ger1</strain>
    </source>
</reference>
<feature type="compositionally biased region" description="Low complexity" evidence="2">
    <location>
        <begin position="1044"/>
        <end position="1055"/>
    </location>
</feature>
<dbReference type="Proteomes" id="UP000224006">
    <property type="component" value="Chromosome I"/>
</dbReference>
<keyword evidence="4" id="KW-1185">Reference proteome</keyword>
<dbReference type="SUPFAM" id="SSF52833">
    <property type="entry name" value="Thioredoxin-like"/>
    <property type="match status" value="1"/>
</dbReference>
<feature type="compositionally biased region" description="Acidic residues" evidence="2">
    <location>
        <begin position="628"/>
        <end position="637"/>
    </location>
</feature>
<feature type="compositionally biased region" description="Basic and acidic residues" evidence="2">
    <location>
        <begin position="966"/>
        <end position="984"/>
    </location>
</feature>